<dbReference type="SUPFAM" id="SSF53474">
    <property type="entry name" value="alpha/beta-Hydrolases"/>
    <property type="match status" value="1"/>
</dbReference>
<organism evidence="3 4">
    <name type="scientific">Roseovarius atlanticus</name>
    <dbReference type="NCBI Taxonomy" id="1641875"/>
    <lineage>
        <taxon>Bacteria</taxon>
        <taxon>Pseudomonadati</taxon>
        <taxon>Pseudomonadota</taxon>
        <taxon>Alphaproteobacteria</taxon>
        <taxon>Rhodobacterales</taxon>
        <taxon>Roseobacteraceae</taxon>
        <taxon>Roseovarius</taxon>
    </lineage>
</organism>
<keyword evidence="4" id="KW-1185">Reference proteome</keyword>
<dbReference type="AlphaFoldDB" id="A0A0T5NRC8"/>
<dbReference type="EMBL" id="LAXJ01000019">
    <property type="protein sequence ID" value="KRS11506.1"/>
    <property type="molecule type" value="Genomic_DNA"/>
</dbReference>
<evidence type="ECO:0000259" key="2">
    <source>
        <dbReference type="Pfam" id="PF09994"/>
    </source>
</evidence>
<evidence type="ECO:0000313" key="3">
    <source>
        <dbReference type="EMBL" id="KRS11506.1"/>
    </source>
</evidence>
<dbReference type="PANTHER" id="PTHR33840">
    <property type="match status" value="1"/>
</dbReference>
<dbReference type="PANTHER" id="PTHR33840:SF1">
    <property type="entry name" value="TLE1 PHOSPHOLIPASE DOMAIN-CONTAINING PROTEIN"/>
    <property type="match status" value="1"/>
</dbReference>
<reference evidence="3 4" key="1">
    <citation type="submission" date="2015-04" db="EMBL/GenBank/DDBJ databases">
        <title>The draft genome sequence of Roseovarius sp.R12b.</title>
        <authorList>
            <person name="Li G."/>
            <person name="Lai Q."/>
            <person name="Shao Z."/>
            <person name="Yan P."/>
        </authorList>
    </citation>
    <scope>NUCLEOTIDE SEQUENCE [LARGE SCALE GENOMIC DNA]</scope>
    <source>
        <strain evidence="3 4">R12B</strain>
    </source>
</reference>
<gene>
    <name evidence="3" type="ORF">XM53_16325</name>
</gene>
<feature type="region of interest" description="Disordered" evidence="1">
    <location>
        <begin position="336"/>
        <end position="358"/>
    </location>
</feature>
<dbReference type="RefSeq" id="WP_057795235.1">
    <property type="nucleotide sequence ID" value="NZ_LAXJ01000019.1"/>
</dbReference>
<sequence length="358" mass="39991">MSWTKRVSRAVRRLFGLTRGERARIKHGPRGAVTHVIILDGTMSSLDSGFESNAGLTFKLLNEAVGAGMSLYYEPGVQWPDWRRTGDVMLGRGINRQIRRAYGYLASRYRPGDRIFLFGFSRGAYAVRSLAGVIDRVGLLRAEHATERQVQTAYRHYREEATSVAAADFTRELCHASSPIEMVGVWDTVKALDWSGPLIWRLLTPKNAFHSHALGPHIRHGYHALALDETRQVYAPVMWETGPGRTAGEGRVEQVWFRGTHGDVGGQLDGFHAARPLSNIPLVWMLERAEAHGLVLPDGWRARYPMDALAPSVGKWRGWGKIFLFRKARVVGQDPSERLHESVRGRGAPDAPDAQPVV</sequence>
<feature type="domain" description="T6SS Phospholipase effector Tle1-like catalytic" evidence="2">
    <location>
        <begin position="35"/>
        <end position="287"/>
    </location>
</feature>
<comment type="caution">
    <text evidence="3">The sequence shown here is derived from an EMBL/GenBank/DDBJ whole genome shotgun (WGS) entry which is preliminary data.</text>
</comment>
<dbReference type="Proteomes" id="UP000051295">
    <property type="component" value="Unassembled WGS sequence"/>
</dbReference>
<dbReference type="PATRIC" id="fig|1641875.4.peg.1083"/>
<evidence type="ECO:0000256" key="1">
    <source>
        <dbReference type="SAM" id="MobiDB-lite"/>
    </source>
</evidence>
<dbReference type="OrthoDB" id="4378831at2"/>
<accession>A0A0T5NRC8</accession>
<name>A0A0T5NRC8_9RHOB</name>
<dbReference type="Pfam" id="PF09994">
    <property type="entry name" value="T6SS_Tle1-like_cat"/>
    <property type="match status" value="1"/>
</dbReference>
<protein>
    <recommendedName>
        <fullName evidence="2">T6SS Phospholipase effector Tle1-like catalytic domain-containing protein</fullName>
    </recommendedName>
</protein>
<dbReference type="InterPro" id="IPR018712">
    <property type="entry name" value="Tle1-like_cat"/>
</dbReference>
<dbReference type="STRING" id="1641875.XM53_16325"/>
<evidence type="ECO:0000313" key="4">
    <source>
        <dbReference type="Proteomes" id="UP000051295"/>
    </source>
</evidence>
<dbReference type="InterPro" id="IPR029058">
    <property type="entry name" value="AB_hydrolase_fold"/>
</dbReference>
<proteinExistence type="predicted"/>